<keyword evidence="3" id="KW-1185">Reference proteome</keyword>
<evidence type="ECO:0000313" key="3">
    <source>
        <dbReference type="Proteomes" id="UP001627154"/>
    </source>
</evidence>
<accession>A0ABD2VUS1</accession>
<comment type="caution">
    <text evidence="2">The sequence shown here is derived from an EMBL/GenBank/DDBJ whole genome shotgun (WGS) entry which is preliminary data.</text>
</comment>
<evidence type="ECO:0008006" key="4">
    <source>
        <dbReference type="Google" id="ProtNLM"/>
    </source>
</evidence>
<proteinExistence type="predicted"/>
<name>A0ABD2VUS1_9HYME</name>
<reference evidence="2 3" key="1">
    <citation type="journal article" date="2024" name="bioRxiv">
        <title>A reference genome for Trichogramma kaykai: A tiny desert-dwelling parasitoid wasp with competing sex-ratio distorters.</title>
        <authorList>
            <person name="Culotta J."/>
            <person name="Lindsey A.R."/>
        </authorList>
    </citation>
    <scope>NUCLEOTIDE SEQUENCE [LARGE SCALE GENOMIC DNA]</scope>
    <source>
        <strain evidence="2 3">KSX58</strain>
    </source>
</reference>
<dbReference type="EMBL" id="JBJJXI010000172">
    <property type="protein sequence ID" value="KAL3384470.1"/>
    <property type="molecule type" value="Genomic_DNA"/>
</dbReference>
<evidence type="ECO:0000256" key="1">
    <source>
        <dbReference type="SAM" id="SignalP"/>
    </source>
</evidence>
<organism evidence="2 3">
    <name type="scientific">Trichogramma kaykai</name>
    <dbReference type="NCBI Taxonomy" id="54128"/>
    <lineage>
        <taxon>Eukaryota</taxon>
        <taxon>Metazoa</taxon>
        <taxon>Ecdysozoa</taxon>
        <taxon>Arthropoda</taxon>
        <taxon>Hexapoda</taxon>
        <taxon>Insecta</taxon>
        <taxon>Pterygota</taxon>
        <taxon>Neoptera</taxon>
        <taxon>Endopterygota</taxon>
        <taxon>Hymenoptera</taxon>
        <taxon>Apocrita</taxon>
        <taxon>Proctotrupomorpha</taxon>
        <taxon>Chalcidoidea</taxon>
        <taxon>Trichogrammatidae</taxon>
        <taxon>Trichogramma</taxon>
    </lineage>
</organism>
<feature type="signal peptide" evidence="1">
    <location>
        <begin position="1"/>
        <end position="24"/>
    </location>
</feature>
<dbReference type="Proteomes" id="UP001627154">
    <property type="component" value="Unassembled WGS sequence"/>
</dbReference>
<sequence>MSTACTHIHLAVVVAAAAAAALVAQRSFAVFPYINPELVVRLAGVICCTRHGSSSSIARMNILMGIPATHNTPENECDVKLVARVPLINRKYRVPLLLLLLLLHTYNKSIYYMESRAVAIGGVRWSRAKKKVRQQRATRRDNRGGQSRGVHVRAYNYVYMCYIAYE</sequence>
<gene>
    <name evidence="2" type="ORF">TKK_019780</name>
</gene>
<keyword evidence="1" id="KW-0732">Signal</keyword>
<protein>
    <recommendedName>
        <fullName evidence="4">Secreted protein</fullName>
    </recommendedName>
</protein>
<dbReference type="AlphaFoldDB" id="A0ABD2VUS1"/>
<evidence type="ECO:0000313" key="2">
    <source>
        <dbReference type="EMBL" id="KAL3384470.1"/>
    </source>
</evidence>
<feature type="chain" id="PRO_5044797386" description="Secreted protein" evidence="1">
    <location>
        <begin position="25"/>
        <end position="166"/>
    </location>
</feature>